<evidence type="ECO:0000313" key="6">
    <source>
        <dbReference type="EMBL" id="SPD28518.1"/>
    </source>
</evidence>
<dbReference type="InterPro" id="IPR013083">
    <property type="entry name" value="Znf_RING/FYVE/PHD"/>
</dbReference>
<evidence type="ECO:0000256" key="3">
    <source>
        <dbReference type="ARBA" id="ARBA00022833"/>
    </source>
</evidence>
<evidence type="ECO:0000256" key="4">
    <source>
        <dbReference type="SAM" id="MobiDB-lite"/>
    </source>
</evidence>
<dbReference type="GO" id="GO:0008270">
    <property type="term" value="F:zinc ion binding"/>
    <property type="evidence" value="ECO:0007669"/>
    <property type="project" value="UniProtKB-KW"/>
</dbReference>
<reference evidence="6" key="1">
    <citation type="submission" date="2018-02" db="EMBL/GenBank/DDBJ databases">
        <authorList>
            <person name="Cohen D.B."/>
            <person name="Kent A.D."/>
        </authorList>
    </citation>
    <scope>NUCLEOTIDE SEQUENCE</scope>
</reference>
<dbReference type="EMBL" id="OIVN01006235">
    <property type="protein sequence ID" value="SPD28518.1"/>
    <property type="molecule type" value="Genomic_DNA"/>
</dbReference>
<protein>
    <recommendedName>
        <fullName evidence="5">RING-CH-type domain-containing protein</fullName>
    </recommendedName>
</protein>
<feature type="region of interest" description="Disordered" evidence="4">
    <location>
        <begin position="1"/>
        <end position="25"/>
    </location>
</feature>
<dbReference type="PROSITE" id="PS51292">
    <property type="entry name" value="ZF_RING_CH"/>
    <property type="match status" value="1"/>
</dbReference>
<accession>A0A2N9IVD9</accession>
<feature type="domain" description="RING-CH-type" evidence="5">
    <location>
        <begin position="172"/>
        <end position="240"/>
    </location>
</feature>
<keyword evidence="2" id="KW-0863">Zinc-finger</keyword>
<sequence length="240" mass="25491">MDQEEGKVVPGRFDPGMSENLGSSGNGVVSEAVILVNSEERDTVCGSDENKGLEVLGSEFGLSELQKKGPEQVVNSEVVDRGSGSDVLGRVDRVTCENSSNSVGGVVSETVVVINLDEAVCVSRDDRGSGAKSNELGSSKVSTREVKKRMSELEKNSCVIDVKCGGGKGFVENWDGERVCRICHLSSEQSSDETTIVTGNATIDIATTEDLIQLGCGCKDDLGIAHIQCAEAWFKLRGNR</sequence>
<dbReference type="Gene3D" id="3.30.40.10">
    <property type="entry name" value="Zinc/RING finger domain, C3HC4 (zinc finger)"/>
    <property type="match status" value="1"/>
</dbReference>
<keyword evidence="3" id="KW-0862">Zinc</keyword>
<evidence type="ECO:0000256" key="1">
    <source>
        <dbReference type="ARBA" id="ARBA00022723"/>
    </source>
</evidence>
<gene>
    <name evidence="6" type="ORF">FSB_LOCUS56400</name>
</gene>
<proteinExistence type="predicted"/>
<dbReference type="PANTHER" id="PTHR46214">
    <property type="entry name" value="ZINC FINGER, RING-CH-TYPE"/>
    <property type="match status" value="1"/>
</dbReference>
<evidence type="ECO:0000256" key="2">
    <source>
        <dbReference type="ARBA" id="ARBA00022771"/>
    </source>
</evidence>
<dbReference type="InterPro" id="IPR011016">
    <property type="entry name" value="Znf_RING-CH"/>
</dbReference>
<organism evidence="6">
    <name type="scientific">Fagus sylvatica</name>
    <name type="common">Beechnut</name>
    <dbReference type="NCBI Taxonomy" id="28930"/>
    <lineage>
        <taxon>Eukaryota</taxon>
        <taxon>Viridiplantae</taxon>
        <taxon>Streptophyta</taxon>
        <taxon>Embryophyta</taxon>
        <taxon>Tracheophyta</taxon>
        <taxon>Spermatophyta</taxon>
        <taxon>Magnoliopsida</taxon>
        <taxon>eudicotyledons</taxon>
        <taxon>Gunneridae</taxon>
        <taxon>Pentapetalae</taxon>
        <taxon>rosids</taxon>
        <taxon>fabids</taxon>
        <taxon>Fagales</taxon>
        <taxon>Fagaceae</taxon>
        <taxon>Fagus</taxon>
    </lineage>
</organism>
<dbReference type="AlphaFoldDB" id="A0A2N9IVD9"/>
<evidence type="ECO:0000259" key="5">
    <source>
        <dbReference type="PROSITE" id="PS51292"/>
    </source>
</evidence>
<name>A0A2N9IVD9_FAGSY</name>
<dbReference type="SMART" id="SM00744">
    <property type="entry name" value="RINGv"/>
    <property type="match status" value="1"/>
</dbReference>
<dbReference type="PANTHER" id="PTHR46214:SF8">
    <property type="entry name" value="RING_FYVE_PHD ZINC FINGER SUPERFAMILY PROTEIN"/>
    <property type="match status" value="1"/>
</dbReference>
<keyword evidence="1" id="KW-0479">Metal-binding</keyword>